<organism evidence="1 2">
    <name type="scientific">Camellia lanceoleosa</name>
    <dbReference type="NCBI Taxonomy" id="1840588"/>
    <lineage>
        <taxon>Eukaryota</taxon>
        <taxon>Viridiplantae</taxon>
        <taxon>Streptophyta</taxon>
        <taxon>Embryophyta</taxon>
        <taxon>Tracheophyta</taxon>
        <taxon>Spermatophyta</taxon>
        <taxon>Magnoliopsida</taxon>
        <taxon>eudicotyledons</taxon>
        <taxon>Gunneridae</taxon>
        <taxon>Pentapetalae</taxon>
        <taxon>asterids</taxon>
        <taxon>Ericales</taxon>
        <taxon>Theaceae</taxon>
        <taxon>Camellia</taxon>
    </lineage>
</organism>
<reference evidence="1 2" key="1">
    <citation type="journal article" date="2022" name="Plant J.">
        <title>Chromosome-level genome of Camellia lanceoleosa provides a valuable resource for understanding genome evolution and self-incompatibility.</title>
        <authorList>
            <person name="Gong W."/>
            <person name="Xiao S."/>
            <person name="Wang L."/>
            <person name="Liao Z."/>
            <person name="Chang Y."/>
            <person name="Mo W."/>
            <person name="Hu G."/>
            <person name="Li W."/>
            <person name="Zhao G."/>
            <person name="Zhu H."/>
            <person name="Hu X."/>
            <person name="Ji K."/>
            <person name="Xiang X."/>
            <person name="Song Q."/>
            <person name="Yuan D."/>
            <person name="Jin S."/>
            <person name="Zhang L."/>
        </authorList>
    </citation>
    <scope>NUCLEOTIDE SEQUENCE [LARGE SCALE GENOMIC DNA]</scope>
    <source>
        <strain evidence="1">SQ_2022a</strain>
    </source>
</reference>
<sequence>MPPPHLTPRHAHQSDNFDMEHFGEGPSMGLSPHGPSIAMHTPQTSPLEYTNYTSQFAPEVDPLMSEHISAHHGHILDPSWSPPHIGQRYEKSGHLIGSEYVLHAYGPICVLSAEVVASLAIARNNS</sequence>
<name>A0ACC0FUQ7_9ERIC</name>
<accession>A0ACC0FUQ7</accession>
<keyword evidence="2" id="KW-1185">Reference proteome</keyword>
<evidence type="ECO:0000313" key="1">
    <source>
        <dbReference type="EMBL" id="KAI7992516.1"/>
    </source>
</evidence>
<comment type="caution">
    <text evidence="1">The sequence shown here is derived from an EMBL/GenBank/DDBJ whole genome shotgun (WGS) entry which is preliminary data.</text>
</comment>
<evidence type="ECO:0000313" key="2">
    <source>
        <dbReference type="Proteomes" id="UP001060215"/>
    </source>
</evidence>
<protein>
    <submittedName>
        <fullName evidence="1">Beta-1,3-galactosyltransferase 12</fullName>
    </submittedName>
</protein>
<proteinExistence type="predicted"/>
<dbReference type="EMBL" id="CM045770">
    <property type="protein sequence ID" value="KAI7992516.1"/>
    <property type="molecule type" value="Genomic_DNA"/>
</dbReference>
<gene>
    <name evidence="1" type="ORF">LOK49_LG12G01477</name>
</gene>
<dbReference type="Proteomes" id="UP001060215">
    <property type="component" value="Chromosome 13"/>
</dbReference>